<accession>A0A0D7B162</accession>
<proteinExistence type="predicted"/>
<evidence type="ECO:0000313" key="1">
    <source>
        <dbReference type="EMBL" id="KIY63241.1"/>
    </source>
</evidence>
<gene>
    <name evidence="1" type="ORF">CYLTODRAFT_494053</name>
</gene>
<protein>
    <submittedName>
        <fullName evidence="1">Uncharacterized protein</fullName>
    </submittedName>
</protein>
<name>A0A0D7B162_9AGAR</name>
<sequence length="306" mass="34273">MLSSLRARPLWLHCRQITRAYASGAPSTSTQGSAKVNGQEAQTLWTIPPGEAKEYSRMLLELDSAPTVSSSDLNRAILRLRRVSGKYVASPRKEQRLEDLKTGFARAVANSTEKKITLPDAVKDDLGWCETRLRSVFRRDFNLDAAPEKDDPETVVVHATQARGAAAVVGEQGWVWRWHEGWETNQPNIKGWMLAVELGLRTAVFRGLSQQHIVLECSNIAVLNVLTQATEGVELDADYRAPVERIFRLLEQENIRLTVLWDKENVARSLTRGTNNPDQRVLMKTVPKYPQLPPELQVIVQNGTGA</sequence>
<evidence type="ECO:0000313" key="2">
    <source>
        <dbReference type="Proteomes" id="UP000054007"/>
    </source>
</evidence>
<keyword evidence="2" id="KW-1185">Reference proteome</keyword>
<dbReference type="AlphaFoldDB" id="A0A0D7B162"/>
<dbReference type="EMBL" id="KN880710">
    <property type="protein sequence ID" value="KIY63241.1"/>
    <property type="molecule type" value="Genomic_DNA"/>
</dbReference>
<organism evidence="1 2">
    <name type="scientific">Cylindrobasidium torrendii FP15055 ss-10</name>
    <dbReference type="NCBI Taxonomy" id="1314674"/>
    <lineage>
        <taxon>Eukaryota</taxon>
        <taxon>Fungi</taxon>
        <taxon>Dikarya</taxon>
        <taxon>Basidiomycota</taxon>
        <taxon>Agaricomycotina</taxon>
        <taxon>Agaricomycetes</taxon>
        <taxon>Agaricomycetidae</taxon>
        <taxon>Agaricales</taxon>
        <taxon>Marasmiineae</taxon>
        <taxon>Physalacriaceae</taxon>
        <taxon>Cylindrobasidium</taxon>
    </lineage>
</organism>
<dbReference type="Proteomes" id="UP000054007">
    <property type="component" value="Unassembled WGS sequence"/>
</dbReference>
<reference evidence="1 2" key="1">
    <citation type="journal article" date="2015" name="Fungal Genet. Biol.">
        <title>Evolution of novel wood decay mechanisms in Agaricales revealed by the genome sequences of Fistulina hepatica and Cylindrobasidium torrendii.</title>
        <authorList>
            <person name="Floudas D."/>
            <person name="Held B.W."/>
            <person name="Riley R."/>
            <person name="Nagy L.G."/>
            <person name="Koehler G."/>
            <person name="Ransdell A.S."/>
            <person name="Younus H."/>
            <person name="Chow J."/>
            <person name="Chiniquy J."/>
            <person name="Lipzen A."/>
            <person name="Tritt A."/>
            <person name="Sun H."/>
            <person name="Haridas S."/>
            <person name="LaButti K."/>
            <person name="Ohm R.A."/>
            <person name="Kues U."/>
            <person name="Blanchette R.A."/>
            <person name="Grigoriev I.V."/>
            <person name="Minto R.E."/>
            <person name="Hibbett D.S."/>
        </authorList>
    </citation>
    <scope>NUCLEOTIDE SEQUENCE [LARGE SCALE GENOMIC DNA]</scope>
    <source>
        <strain evidence="1 2">FP15055 ss-10</strain>
    </source>
</reference>